<comment type="similarity">
    <text evidence="1">Belongs to the ice-binding protein family.</text>
</comment>
<keyword evidence="2 3" id="KW-0732">Signal</keyword>
<proteinExistence type="inferred from homology"/>
<dbReference type="RefSeq" id="WP_058448754.1">
    <property type="nucleotide sequence ID" value="NZ_CAAAJF010000006.1"/>
</dbReference>
<dbReference type="AlphaFoldDB" id="A0A0W0UNA1"/>
<evidence type="ECO:0000256" key="3">
    <source>
        <dbReference type="SAM" id="SignalP"/>
    </source>
</evidence>
<evidence type="ECO:0000256" key="2">
    <source>
        <dbReference type="ARBA" id="ARBA00022729"/>
    </source>
</evidence>
<reference evidence="4 5" key="1">
    <citation type="submission" date="2015-11" db="EMBL/GenBank/DDBJ databases">
        <title>Genomic analysis of 38 Legionella species identifies large and diverse effector repertoires.</title>
        <authorList>
            <person name="Burstein D."/>
            <person name="Amaro F."/>
            <person name="Zusman T."/>
            <person name="Lifshitz Z."/>
            <person name="Cohen O."/>
            <person name="Gilbert J.A."/>
            <person name="Pupko T."/>
            <person name="Shuman H.A."/>
            <person name="Segal G."/>
        </authorList>
    </citation>
    <scope>NUCLEOTIDE SEQUENCE [LARGE SCALE GENOMIC DNA]</scope>
    <source>
        <strain evidence="4 5">JA-26-G1-E2</strain>
    </source>
</reference>
<dbReference type="Gene3D" id="2.60.40.10">
    <property type="entry name" value="Immunoglobulins"/>
    <property type="match status" value="1"/>
</dbReference>
<dbReference type="Pfam" id="PF11999">
    <property type="entry name" value="Ice_binding"/>
    <property type="match status" value="1"/>
</dbReference>
<evidence type="ECO:0000313" key="4">
    <source>
        <dbReference type="EMBL" id="KTD09355.1"/>
    </source>
</evidence>
<evidence type="ECO:0008006" key="6">
    <source>
        <dbReference type="Google" id="ProtNLM"/>
    </source>
</evidence>
<dbReference type="InterPro" id="IPR021884">
    <property type="entry name" value="Ice-bd_prot"/>
</dbReference>
<evidence type="ECO:0000256" key="1">
    <source>
        <dbReference type="ARBA" id="ARBA00005445"/>
    </source>
</evidence>
<dbReference type="OrthoDB" id="2082707at2"/>
<feature type="signal peptide" evidence="3">
    <location>
        <begin position="1"/>
        <end position="22"/>
    </location>
</feature>
<dbReference type="EMBL" id="LNYG01000012">
    <property type="protein sequence ID" value="KTD09355.1"/>
    <property type="molecule type" value="Genomic_DNA"/>
</dbReference>
<name>A0A0W0UNA1_9GAMM</name>
<dbReference type="InterPro" id="IPR013783">
    <property type="entry name" value="Ig-like_fold"/>
</dbReference>
<dbReference type="PATRIC" id="fig|455.5.peg.751"/>
<accession>A0A0W0UNA1</accession>
<protein>
    <recommendedName>
        <fullName evidence="6">Protein with a bacterial immunoglobulin-like domain protein</fullName>
    </recommendedName>
</protein>
<evidence type="ECO:0000313" key="5">
    <source>
        <dbReference type="Proteomes" id="UP000054715"/>
    </source>
</evidence>
<comment type="caution">
    <text evidence="4">The sequence shown here is derived from an EMBL/GenBank/DDBJ whole genome shotgun (WGS) entry which is preliminary data.</text>
</comment>
<organism evidence="4 5">
    <name type="scientific">Legionella jamestowniensis</name>
    <dbReference type="NCBI Taxonomy" id="455"/>
    <lineage>
        <taxon>Bacteria</taxon>
        <taxon>Pseudomonadati</taxon>
        <taxon>Pseudomonadota</taxon>
        <taxon>Gammaproteobacteria</taxon>
        <taxon>Legionellales</taxon>
        <taxon>Legionellaceae</taxon>
        <taxon>Legionella</taxon>
    </lineage>
</organism>
<dbReference type="STRING" id="455.Ljam_0705"/>
<gene>
    <name evidence="4" type="ORF">Ljam_0705</name>
</gene>
<dbReference type="Proteomes" id="UP000054715">
    <property type="component" value="Unassembled WGS sequence"/>
</dbReference>
<sequence length="396" mass="40793">MLKFVRYGLAIASLVLPLLAQAELSGLKEVDKTNSNDFARCDLTITSPRFASTFCSGNIQFGLYTVTNTSPVPILLQRIEIVRRDALLDAQTAILAAPVNNCVAGRTLAPGSSCNVLVRVSALAVRGTFNRVVRIFTQNTRQLFVDSSPITSFVSGVSCPAGTPPVLPPFPPLPVPPPVIIPTPPALFPPLCPLYQFAILGATTVTNAGPSVINGDLGVSPGTAVTGFPPGTVNGTIYAGVEPAGSAQDQAATRYTQLSAPATPCEVNLTGTNLGGRTLAPGVYCFNSSAALTGTLVLDGQGDPNATFVFQIGSTLTTASNSAVLLTGGATSNNVHWQIGSSATFGTETAFQGNVYALTSITMNTGADLIGRAVALNGAVTLDTNIVTRVNACPIP</sequence>
<feature type="chain" id="PRO_5006914178" description="Protein with a bacterial immunoglobulin-like domain protein" evidence="3">
    <location>
        <begin position="23"/>
        <end position="396"/>
    </location>
</feature>